<dbReference type="PANTHER" id="PTHR13078">
    <property type="entry name" value="PEROXISOMAL MULTIFUNCTIONAL ENZYME TYPE 2-RELATED"/>
    <property type="match status" value="1"/>
</dbReference>
<dbReference type="InterPro" id="IPR002539">
    <property type="entry name" value="MaoC-like_dom"/>
</dbReference>
<dbReference type="Gene3D" id="3.10.129.10">
    <property type="entry name" value="Hotdog Thioesterase"/>
    <property type="match status" value="1"/>
</dbReference>
<dbReference type="InterPro" id="IPR029069">
    <property type="entry name" value="HotDog_dom_sf"/>
</dbReference>
<feature type="domain" description="MaoC-like" evidence="1">
    <location>
        <begin position="162"/>
        <end position="265"/>
    </location>
</feature>
<dbReference type="PANTHER" id="PTHR13078:SF56">
    <property type="entry name" value="PEROXISOMAL MULTIFUNCTIONAL ENZYME TYPE 2"/>
    <property type="match status" value="1"/>
</dbReference>
<evidence type="ECO:0000313" key="3">
    <source>
        <dbReference type="EMBL" id="MFC6284857.1"/>
    </source>
</evidence>
<dbReference type="RefSeq" id="WP_371439471.1">
    <property type="nucleotide sequence ID" value="NZ_JBHSRS010000084.1"/>
</dbReference>
<dbReference type="SUPFAM" id="SSF54637">
    <property type="entry name" value="Thioesterase/thiol ester dehydrase-isomerase"/>
    <property type="match status" value="2"/>
</dbReference>
<name>A0ABW1U765_9BURK</name>
<dbReference type="Pfam" id="PF22622">
    <property type="entry name" value="MFE-2_hydrat-2_N"/>
    <property type="match status" value="1"/>
</dbReference>
<keyword evidence="4" id="KW-1185">Reference proteome</keyword>
<dbReference type="InterPro" id="IPR054357">
    <property type="entry name" value="MFE-2_N"/>
</dbReference>
<dbReference type="Pfam" id="PF01575">
    <property type="entry name" value="MaoC_dehydratas"/>
    <property type="match status" value="1"/>
</dbReference>
<protein>
    <submittedName>
        <fullName evidence="3">MaoC/PaaZ C-terminal domain-containing protein</fullName>
    </submittedName>
</protein>
<reference evidence="4" key="1">
    <citation type="journal article" date="2019" name="Int. J. Syst. Evol. Microbiol.">
        <title>The Global Catalogue of Microorganisms (GCM) 10K type strain sequencing project: providing services to taxonomists for standard genome sequencing and annotation.</title>
        <authorList>
            <consortium name="The Broad Institute Genomics Platform"/>
            <consortium name="The Broad Institute Genome Sequencing Center for Infectious Disease"/>
            <person name="Wu L."/>
            <person name="Ma J."/>
        </authorList>
    </citation>
    <scope>NUCLEOTIDE SEQUENCE [LARGE SCALE GENOMIC DNA]</scope>
    <source>
        <strain evidence="4">CCUG 39402</strain>
    </source>
</reference>
<evidence type="ECO:0000259" key="1">
    <source>
        <dbReference type="Pfam" id="PF01575"/>
    </source>
</evidence>
<evidence type="ECO:0000259" key="2">
    <source>
        <dbReference type="Pfam" id="PF22622"/>
    </source>
</evidence>
<dbReference type="EMBL" id="JBHSRS010000084">
    <property type="protein sequence ID" value="MFC6284857.1"/>
    <property type="molecule type" value="Genomic_DNA"/>
</dbReference>
<sequence>MTVTAESLLALKIADVTQTYTEKEVILYALGIGLGQDPMDVSQLVYVYEKAGLKTLPTLPAVLAYTRISDMNLGLNYLKMVHGEQSVQIHKLPPVKGTVTARTRVEGVTDKGADKGAVVLITRELFDDTSGDHLATLAMTVFARGNGGIGSAGKAAPASHAIPEREPDAVITLKTLPQAALIYRLSGDINPLHADPAVAKAAGFPRPILHGLATYGVMGHAVMAGMCGYDSARIKSLAGRFSGPVYPGEEIAVSLWKDAEKISVRASVPARDAIVFTNGLAELTAA</sequence>
<organism evidence="3 4">
    <name type="scientific">Polaromonas aquatica</name>
    <dbReference type="NCBI Taxonomy" id="332657"/>
    <lineage>
        <taxon>Bacteria</taxon>
        <taxon>Pseudomonadati</taxon>
        <taxon>Pseudomonadota</taxon>
        <taxon>Betaproteobacteria</taxon>
        <taxon>Burkholderiales</taxon>
        <taxon>Comamonadaceae</taxon>
        <taxon>Polaromonas</taxon>
    </lineage>
</organism>
<dbReference type="Proteomes" id="UP001596270">
    <property type="component" value="Unassembled WGS sequence"/>
</dbReference>
<evidence type="ECO:0000313" key="4">
    <source>
        <dbReference type="Proteomes" id="UP001596270"/>
    </source>
</evidence>
<accession>A0ABW1U765</accession>
<comment type="caution">
    <text evidence="3">The sequence shown here is derived from an EMBL/GenBank/DDBJ whole genome shotgun (WGS) entry which is preliminary data.</text>
</comment>
<feature type="domain" description="Peroxisomal multifunctional enzyme type 2-like N-terminal" evidence="2">
    <location>
        <begin position="19"/>
        <end position="145"/>
    </location>
</feature>
<proteinExistence type="predicted"/>
<gene>
    <name evidence="3" type="ORF">ACFQND_26825</name>
</gene>
<dbReference type="CDD" id="cd03448">
    <property type="entry name" value="HDE_HSD"/>
    <property type="match status" value="1"/>
</dbReference>